<gene>
    <name evidence="1" type="ORF">YYG_00007</name>
</gene>
<evidence type="ECO:0000313" key="2">
    <source>
        <dbReference type="Proteomes" id="UP000030659"/>
    </source>
</evidence>
<dbReference type="AlphaFoldDB" id="W7AQE3"/>
<organism evidence="1 2">
    <name type="scientific">Plasmodium vinckei petteri</name>
    <dbReference type="NCBI Taxonomy" id="138298"/>
    <lineage>
        <taxon>Eukaryota</taxon>
        <taxon>Sar</taxon>
        <taxon>Alveolata</taxon>
        <taxon>Apicomplexa</taxon>
        <taxon>Aconoidasida</taxon>
        <taxon>Haemosporida</taxon>
        <taxon>Plasmodiidae</taxon>
        <taxon>Plasmodium</taxon>
        <taxon>Plasmodium (Vinckeia)</taxon>
    </lineage>
</organism>
<evidence type="ECO:0000313" key="1">
    <source>
        <dbReference type="EMBL" id="EUD74060.1"/>
    </source>
</evidence>
<protein>
    <recommendedName>
        <fullName evidence="3">Plasmodium variant antigen protein Cir/Yir/Bir</fullName>
    </recommendedName>
</protein>
<reference evidence="1 2" key="1">
    <citation type="submission" date="2013-02" db="EMBL/GenBank/DDBJ databases">
        <title>The Genome Sequence of Plasmodium vinckei petteri CR.</title>
        <authorList>
            <consortium name="The Broad Institute Genome Sequencing Platform"/>
            <consortium name="The Broad Institute Genome Sequencing Center for Infectious Disease"/>
            <person name="Neafsey D."/>
            <person name="Cheeseman I."/>
            <person name="Volkman S."/>
            <person name="Adams J."/>
            <person name="Walker B."/>
            <person name="Young S.K."/>
            <person name="Zeng Q."/>
            <person name="Gargeya S."/>
            <person name="Fitzgerald M."/>
            <person name="Haas B."/>
            <person name="Abouelleil A."/>
            <person name="Alvarado L."/>
            <person name="Arachchi H.M."/>
            <person name="Berlin A.M."/>
            <person name="Chapman S.B."/>
            <person name="Dewar J."/>
            <person name="Goldberg J."/>
            <person name="Griggs A."/>
            <person name="Gujja S."/>
            <person name="Hansen M."/>
            <person name="Howarth C."/>
            <person name="Imamovic A."/>
            <person name="Larimer J."/>
            <person name="McCowan C."/>
            <person name="Murphy C."/>
            <person name="Neiman D."/>
            <person name="Pearson M."/>
            <person name="Priest M."/>
            <person name="Roberts A."/>
            <person name="Saif S."/>
            <person name="Shea T."/>
            <person name="Sisk P."/>
            <person name="Sykes S."/>
            <person name="Wortman J."/>
            <person name="Nusbaum C."/>
            <person name="Birren B."/>
        </authorList>
    </citation>
    <scope>NUCLEOTIDE SEQUENCE [LARGE SCALE GENOMIC DNA]</scope>
    <source>
        <strain evidence="1 2">CR</strain>
    </source>
</reference>
<dbReference type="Pfam" id="PF06022">
    <property type="entry name" value="Cir_Bir_Yir"/>
    <property type="match status" value="1"/>
</dbReference>
<dbReference type="Proteomes" id="UP000030659">
    <property type="component" value="Unassembled WGS sequence"/>
</dbReference>
<dbReference type="EMBL" id="KI965394">
    <property type="protein sequence ID" value="EUD74060.1"/>
    <property type="molecule type" value="Genomic_DNA"/>
</dbReference>
<proteinExistence type="predicted"/>
<sequence>MAGCISLLKTIYDSDLIKNDIPNNMNIYEYIIIWLIYMLNLKDGNPIRNLYDFYYKYINQRYI</sequence>
<accession>W7AQE3</accession>
<evidence type="ECO:0008006" key="3">
    <source>
        <dbReference type="Google" id="ProtNLM"/>
    </source>
</evidence>
<name>W7AQE3_PLAVN</name>
<dbReference type="InterPro" id="IPR006477">
    <property type="entry name" value="Yir_bir_cir"/>
</dbReference>